<evidence type="ECO:0000256" key="4">
    <source>
        <dbReference type="ARBA" id="ARBA00022741"/>
    </source>
</evidence>
<evidence type="ECO:0000256" key="6">
    <source>
        <dbReference type="ARBA" id="ARBA00022840"/>
    </source>
</evidence>
<evidence type="ECO:0000313" key="14">
    <source>
        <dbReference type="Proteomes" id="UP000258309"/>
    </source>
</evidence>
<dbReference type="Proteomes" id="UP000258309">
    <property type="component" value="Unassembled WGS sequence"/>
</dbReference>
<dbReference type="PANTHER" id="PTHR24356:SF400">
    <property type="entry name" value="SERINE_THREONINE-PROTEIN KINASE CBK1"/>
    <property type="match status" value="1"/>
</dbReference>
<evidence type="ECO:0000256" key="1">
    <source>
        <dbReference type="ARBA" id="ARBA00012513"/>
    </source>
</evidence>
<dbReference type="GO" id="GO:0005524">
    <property type="term" value="F:ATP binding"/>
    <property type="evidence" value="ECO:0007669"/>
    <property type="project" value="UniProtKB-UniRule"/>
</dbReference>
<evidence type="ECO:0000259" key="11">
    <source>
        <dbReference type="PROSITE" id="PS50011"/>
    </source>
</evidence>
<dbReference type="EC" id="2.7.11.1" evidence="1"/>
<evidence type="ECO:0000256" key="8">
    <source>
        <dbReference type="ARBA" id="ARBA00048679"/>
    </source>
</evidence>
<evidence type="ECO:0000256" key="2">
    <source>
        <dbReference type="ARBA" id="ARBA00022527"/>
    </source>
</evidence>
<feature type="non-terminal residue" evidence="13">
    <location>
        <position position="895"/>
    </location>
</feature>
<organism evidence="13 14">
    <name type="scientific">Scytalidium lignicola</name>
    <name type="common">Hyphomycete</name>
    <dbReference type="NCBI Taxonomy" id="5539"/>
    <lineage>
        <taxon>Eukaryota</taxon>
        <taxon>Fungi</taxon>
        <taxon>Dikarya</taxon>
        <taxon>Ascomycota</taxon>
        <taxon>Pezizomycotina</taxon>
        <taxon>Leotiomycetes</taxon>
        <taxon>Leotiomycetes incertae sedis</taxon>
        <taxon>Scytalidium</taxon>
    </lineage>
</organism>
<keyword evidence="5" id="KW-0418">Kinase</keyword>
<dbReference type="SUPFAM" id="SSF56112">
    <property type="entry name" value="Protein kinase-like (PK-like)"/>
    <property type="match status" value="1"/>
</dbReference>
<keyword evidence="6 9" id="KW-0067">ATP-binding</keyword>
<dbReference type="InterPro" id="IPR000961">
    <property type="entry name" value="AGC-kinase_C"/>
</dbReference>
<dbReference type="Gene3D" id="1.10.510.10">
    <property type="entry name" value="Transferase(Phosphotransferase) domain 1"/>
    <property type="match status" value="1"/>
</dbReference>
<dbReference type="GO" id="GO:0035556">
    <property type="term" value="P:intracellular signal transduction"/>
    <property type="evidence" value="ECO:0007669"/>
    <property type="project" value="TreeGrafter"/>
</dbReference>
<feature type="region of interest" description="Disordered" evidence="10">
    <location>
        <begin position="120"/>
        <end position="147"/>
    </location>
</feature>
<comment type="catalytic activity">
    <reaction evidence="8">
        <text>L-seryl-[protein] + ATP = O-phospho-L-seryl-[protein] + ADP + H(+)</text>
        <dbReference type="Rhea" id="RHEA:17989"/>
        <dbReference type="Rhea" id="RHEA-COMP:9863"/>
        <dbReference type="Rhea" id="RHEA-COMP:11604"/>
        <dbReference type="ChEBI" id="CHEBI:15378"/>
        <dbReference type="ChEBI" id="CHEBI:29999"/>
        <dbReference type="ChEBI" id="CHEBI:30616"/>
        <dbReference type="ChEBI" id="CHEBI:83421"/>
        <dbReference type="ChEBI" id="CHEBI:456216"/>
        <dbReference type="EC" id="2.7.11.1"/>
    </reaction>
</comment>
<dbReference type="FunFam" id="1.10.510.10:FF:000997">
    <property type="entry name" value="Kinase, AGC NDR"/>
    <property type="match status" value="1"/>
</dbReference>
<dbReference type="InterPro" id="IPR011009">
    <property type="entry name" value="Kinase-like_dom_sf"/>
</dbReference>
<feature type="region of interest" description="Disordered" evidence="10">
    <location>
        <begin position="58"/>
        <end position="81"/>
    </location>
</feature>
<dbReference type="OMA" id="LRWIHRD"/>
<comment type="caution">
    <text evidence="13">The sequence shown here is derived from an EMBL/GenBank/DDBJ whole genome shotgun (WGS) entry which is preliminary data.</text>
</comment>
<feature type="compositionally biased region" description="Polar residues" evidence="10">
    <location>
        <begin position="137"/>
        <end position="147"/>
    </location>
</feature>
<dbReference type="PANTHER" id="PTHR24356">
    <property type="entry name" value="SERINE/THREONINE-PROTEIN KINASE"/>
    <property type="match status" value="1"/>
</dbReference>
<feature type="binding site" evidence="9">
    <location>
        <position position="334"/>
    </location>
    <ligand>
        <name>ATP</name>
        <dbReference type="ChEBI" id="CHEBI:30616"/>
    </ligand>
</feature>
<dbReference type="STRING" id="5539.A0A3E2HGE0"/>
<feature type="compositionally biased region" description="Polar residues" evidence="10">
    <location>
        <begin position="120"/>
        <end position="130"/>
    </location>
</feature>
<evidence type="ECO:0000259" key="12">
    <source>
        <dbReference type="PROSITE" id="PS51285"/>
    </source>
</evidence>
<dbReference type="PROSITE" id="PS51285">
    <property type="entry name" value="AGC_KINASE_CTER"/>
    <property type="match status" value="1"/>
</dbReference>
<evidence type="ECO:0000256" key="9">
    <source>
        <dbReference type="PROSITE-ProRule" id="PRU10141"/>
    </source>
</evidence>
<keyword evidence="4 9" id="KW-0547">Nucleotide-binding</keyword>
<feature type="compositionally biased region" description="Polar residues" evidence="10">
    <location>
        <begin position="59"/>
        <end position="72"/>
    </location>
</feature>
<dbReference type="OrthoDB" id="3638488at2759"/>
<name>A0A3E2HGE0_SCYLI</name>
<dbReference type="PROSITE" id="PS50011">
    <property type="entry name" value="PROTEIN_KINASE_DOM"/>
    <property type="match status" value="1"/>
</dbReference>
<feature type="domain" description="AGC-kinase C-terminal" evidence="12">
    <location>
        <begin position="640"/>
        <end position="789"/>
    </location>
</feature>
<sequence length="895" mass="102265">MKRFRSTKIAGRPKSQYQVPASCQYGLTTLPPEEEEDTPKTQGRLLKILSVLRAIKRSGSGNSQADSGTPDQNWPDKDPSFLTGDGQCDVTIVHRSQFSSRPSIMSTEVVKLEIAEVSPSNSAGESSFNSPRLFPRTPSQSTDKTSFESNISMESTIVSPHSHDDDLSILEPPYLDLGFLLDPRVSLAGDTPSDTRESVFVLDPVRVTTIERAAAAKVFFEYHYNNLTFKQASPRSLRQRQLEELLFKDETFTESEKDEKRRAWAKQQSDHLRAIRVMKARGAKALIGKDEPAAAYEVVKVLGKGSFGVVRLVREKRDKQTSEDTHKKEIYAMKVIRKADMIVPLIASFQDLRNLYLVMDYMPGGDFLGLLIRENVLPELVTRWYIAEMILCIEEAHTLKRIHRDVKPDNFLISASGHLKISDFGLAFDGHWSHDQSYYNNSRYSLLEKLGIKIEGDTLDRKEARKVAAATQVVEAIMRNKERQKMEYPVLPNGETVLDWRNRRCNRNLARSVVGTSQYMAPEVIRGEVYDARCDWWSLGIILFECLYGHTPFLSEDGGRHQTKMNIVQHENTFCFPSKPFVSRRCQDLIGSLIKEKEQRLCSRRYRERESTSHSQHQDYAGHYVYPNDAEDIKSHKWFKGLQWGRLHLTVPPFVPDVKSLEDTRYFDEEPVSDFSESVCSDRGEAGMVEALKPFDEDIQRKAINLIAHPKSSLVLRKAEKEIDALDICDEQKVYLKAFISHYGRKEKKRPRDKLLRDRKVGGKVMEVRKQSAFLGYTYRMNHVGRDRLAKGTPRIPGRNSLGRRRIWHRARLTTVKSPVLIQPGPKRKSNQANPVQHSDILLARCSIHKYLCPSKHHWRATSFRAIGLETASARESRSRPRTGGGAAQQFNEEQ</sequence>
<dbReference type="GO" id="GO:0004674">
    <property type="term" value="F:protein serine/threonine kinase activity"/>
    <property type="evidence" value="ECO:0007669"/>
    <property type="project" value="UniProtKB-KW"/>
</dbReference>
<proteinExistence type="predicted"/>
<keyword evidence="2" id="KW-0723">Serine/threonine-protein kinase</keyword>
<dbReference type="InterPro" id="IPR000719">
    <property type="entry name" value="Prot_kinase_dom"/>
</dbReference>
<dbReference type="InterPro" id="IPR017441">
    <property type="entry name" value="Protein_kinase_ATP_BS"/>
</dbReference>
<dbReference type="SMART" id="SM00220">
    <property type="entry name" value="S_TKc"/>
    <property type="match status" value="1"/>
</dbReference>
<feature type="non-terminal residue" evidence="13">
    <location>
        <position position="1"/>
    </location>
</feature>
<accession>A0A3E2HGE0</accession>
<protein>
    <recommendedName>
        <fullName evidence="1">non-specific serine/threonine protein kinase</fullName>
        <ecNumber evidence="1">2.7.11.1</ecNumber>
    </recommendedName>
</protein>
<comment type="catalytic activity">
    <reaction evidence="7">
        <text>L-threonyl-[protein] + ATP = O-phospho-L-threonyl-[protein] + ADP + H(+)</text>
        <dbReference type="Rhea" id="RHEA:46608"/>
        <dbReference type="Rhea" id="RHEA-COMP:11060"/>
        <dbReference type="Rhea" id="RHEA-COMP:11605"/>
        <dbReference type="ChEBI" id="CHEBI:15378"/>
        <dbReference type="ChEBI" id="CHEBI:30013"/>
        <dbReference type="ChEBI" id="CHEBI:30616"/>
        <dbReference type="ChEBI" id="CHEBI:61977"/>
        <dbReference type="ChEBI" id="CHEBI:456216"/>
        <dbReference type="EC" id="2.7.11.1"/>
    </reaction>
</comment>
<keyword evidence="14" id="KW-1185">Reference proteome</keyword>
<evidence type="ECO:0000313" key="13">
    <source>
        <dbReference type="EMBL" id="RFU32447.1"/>
    </source>
</evidence>
<dbReference type="Pfam" id="PF00069">
    <property type="entry name" value="Pkinase"/>
    <property type="match status" value="2"/>
</dbReference>
<evidence type="ECO:0000256" key="5">
    <source>
        <dbReference type="ARBA" id="ARBA00022777"/>
    </source>
</evidence>
<dbReference type="PROSITE" id="PS00107">
    <property type="entry name" value="PROTEIN_KINASE_ATP"/>
    <property type="match status" value="1"/>
</dbReference>
<evidence type="ECO:0000256" key="10">
    <source>
        <dbReference type="SAM" id="MobiDB-lite"/>
    </source>
</evidence>
<evidence type="ECO:0000256" key="3">
    <source>
        <dbReference type="ARBA" id="ARBA00022679"/>
    </source>
</evidence>
<evidence type="ECO:0000256" key="7">
    <source>
        <dbReference type="ARBA" id="ARBA00047899"/>
    </source>
</evidence>
<dbReference type="Gene3D" id="3.30.200.20">
    <property type="entry name" value="Phosphorylase Kinase, domain 1"/>
    <property type="match status" value="2"/>
</dbReference>
<keyword evidence="3" id="KW-0808">Transferase</keyword>
<dbReference type="EMBL" id="NCSJ02000054">
    <property type="protein sequence ID" value="RFU32447.1"/>
    <property type="molecule type" value="Genomic_DNA"/>
</dbReference>
<dbReference type="AlphaFoldDB" id="A0A3E2HGE0"/>
<reference evidence="13 14" key="1">
    <citation type="submission" date="2018-05" db="EMBL/GenBank/DDBJ databases">
        <title>Draft genome sequence of Scytalidium lignicola DSM 105466, a ubiquitous saprotrophic fungus.</title>
        <authorList>
            <person name="Buettner E."/>
            <person name="Gebauer A.M."/>
            <person name="Hofrichter M."/>
            <person name="Liers C."/>
            <person name="Kellner H."/>
        </authorList>
    </citation>
    <scope>NUCLEOTIDE SEQUENCE [LARGE SCALE GENOMIC DNA]</scope>
    <source>
        <strain evidence="13 14">DSM 105466</strain>
    </source>
</reference>
<gene>
    <name evidence="13" type="ORF">B7463_g3868</name>
</gene>
<dbReference type="InterPro" id="IPR050236">
    <property type="entry name" value="Ser_Thr_kinase_AGC"/>
</dbReference>
<feature type="domain" description="Protein kinase" evidence="11">
    <location>
        <begin position="296"/>
        <end position="620"/>
    </location>
</feature>
<feature type="region of interest" description="Disordered" evidence="10">
    <location>
        <begin position="872"/>
        <end position="895"/>
    </location>
</feature>